<dbReference type="GO" id="GO:0050661">
    <property type="term" value="F:NADP binding"/>
    <property type="evidence" value="ECO:0007669"/>
    <property type="project" value="InterPro"/>
</dbReference>
<feature type="domain" description="DHFR" evidence="9">
    <location>
        <begin position="4"/>
        <end position="173"/>
    </location>
</feature>
<dbReference type="InterPro" id="IPR017925">
    <property type="entry name" value="DHFR_CS"/>
</dbReference>
<evidence type="ECO:0000256" key="5">
    <source>
        <dbReference type="ARBA" id="ARBA00022857"/>
    </source>
</evidence>
<dbReference type="SUPFAM" id="SSF53597">
    <property type="entry name" value="Dihydrofolate reductase-like"/>
    <property type="match status" value="1"/>
</dbReference>
<dbReference type="EC" id="1.5.1.3" evidence="3 7"/>
<dbReference type="AlphaFoldDB" id="A0A931D801"/>
<evidence type="ECO:0000256" key="8">
    <source>
        <dbReference type="RuleBase" id="RU004474"/>
    </source>
</evidence>
<dbReference type="InterPro" id="IPR024072">
    <property type="entry name" value="DHFR-like_dom_sf"/>
</dbReference>
<dbReference type="CDD" id="cd00209">
    <property type="entry name" value="DHFR"/>
    <property type="match status" value="1"/>
</dbReference>
<dbReference type="InterPro" id="IPR001796">
    <property type="entry name" value="DHFR_dom"/>
</dbReference>
<reference evidence="10" key="1">
    <citation type="submission" date="2020-11" db="EMBL/GenBank/DDBJ databases">
        <title>Sequencing the genomes of 1000 actinobacteria strains.</title>
        <authorList>
            <person name="Klenk H.-P."/>
        </authorList>
    </citation>
    <scope>NUCLEOTIDE SEQUENCE</scope>
    <source>
        <strain evidence="10">DSM 26152</strain>
    </source>
</reference>
<keyword evidence="4 7" id="KW-0554">One-carbon metabolism</keyword>
<sequence length="185" mass="19263">MSERITMIWAQGTNGVIGRDGAMPWHLPEDLAHFKSATWGHPVIMGRSTWNSIPAAFRPFAGRTNIVLTSDAATAADVRAAGGVVVSSPADALTQAAQAEGGESVWVIGGGQVYAAFEPLATHAVVTVIDAQYDGDTHAPTLASGWELASSTPGTGTARAANGLGYRIDSWLHTEAGRGKDEHGE</sequence>
<evidence type="ECO:0000256" key="1">
    <source>
        <dbReference type="ARBA" id="ARBA00004903"/>
    </source>
</evidence>
<dbReference type="GO" id="GO:0046452">
    <property type="term" value="P:dihydrofolate metabolic process"/>
    <property type="evidence" value="ECO:0007669"/>
    <property type="project" value="TreeGrafter"/>
</dbReference>
<comment type="function">
    <text evidence="7">Key enzyme in folate metabolism. Catalyzes an essential reaction for de novo glycine and purine synthesis, and for DNA precursor synthesis.</text>
</comment>
<dbReference type="GO" id="GO:0005829">
    <property type="term" value="C:cytosol"/>
    <property type="evidence" value="ECO:0007669"/>
    <property type="project" value="TreeGrafter"/>
</dbReference>
<dbReference type="GO" id="GO:0004146">
    <property type="term" value="F:dihydrofolate reductase activity"/>
    <property type="evidence" value="ECO:0007669"/>
    <property type="project" value="UniProtKB-EC"/>
</dbReference>
<keyword evidence="6 7" id="KW-0560">Oxidoreductase</keyword>
<comment type="pathway">
    <text evidence="1 7">Cofactor biosynthesis; tetrahydrofolate biosynthesis; 5,6,7,8-tetrahydrofolate from 7,8-dihydrofolate: step 1/1.</text>
</comment>
<evidence type="ECO:0000256" key="3">
    <source>
        <dbReference type="ARBA" id="ARBA00012856"/>
    </source>
</evidence>
<dbReference type="Pfam" id="PF00186">
    <property type="entry name" value="DHFR_1"/>
    <property type="match status" value="1"/>
</dbReference>
<evidence type="ECO:0000256" key="2">
    <source>
        <dbReference type="ARBA" id="ARBA00009539"/>
    </source>
</evidence>
<dbReference type="GO" id="GO:0046655">
    <property type="term" value="P:folic acid metabolic process"/>
    <property type="evidence" value="ECO:0007669"/>
    <property type="project" value="TreeGrafter"/>
</dbReference>
<proteinExistence type="inferred from homology"/>
<dbReference type="GO" id="GO:0046654">
    <property type="term" value="P:tetrahydrofolate biosynthetic process"/>
    <property type="evidence" value="ECO:0007669"/>
    <property type="project" value="InterPro"/>
</dbReference>
<evidence type="ECO:0000256" key="7">
    <source>
        <dbReference type="PIRNR" id="PIRNR000194"/>
    </source>
</evidence>
<dbReference type="PROSITE" id="PS00075">
    <property type="entry name" value="DHFR_1"/>
    <property type="match status" value="1"/>
</dbReference>
<dbReference type="PROSITE" id="PS51330">
    <property type="entry name" value="DHFR_2"/>
    <property type="match status" value="1"/>
</dbReference>
<evidence type="ECO:0000313" key="11">
    <source>
        <dbReference type="Proteomes" id="UP000625033"/>
    </source>
</evidence>
<evidence type="ECO:0000313" key="10">
    <source>
        <dbReference type="EMBL" id="MBG6085345.1"/>
    </source>
</evidence>
<dbReference type="PRINTS" id="PR00070">
    <property type="entry name" value="DHFR"/>
</dbReference>
<comment type="similarity">
    <text evidence="2 7 8">Belongs to the dihydrofolate reductase family.</text>
</comment>
<dbReference type="PANTHER" id="PTHR48069:SF3">
    <property type="entry name" value="DIHYDROFOLATE REDUCTASE"/>
    <property type="match status" value="1"/>
</dbReference>
<evidence type="ECO:0000259" key="9">
    <source>
        <dbReference type="PROSITE" id="PS51330"/>
    </source>
</evidence>
<dbReference type="EMBL" id="JADOTZ010000001">
    <property type="protein sequence ID" value="MBG6085345.1"/>
    <property type="molecule type" value="Genomic_DNA"/>
</dbReference>
<evidence type="ECO:0000256" key="6">
    <source>
        <dbReference type="ARBA" id="ARBA00023002"/>
    </source>
</evidence>
<accession>A0A931D801</accession>
<keyword evidence="11" id="KW-1185">Reference proteome</keyword>
<protein>
    <recommendedName>
        <fullName evidence="3 7">Dihydrofolate reductase</fullName>
        <ecNumber evidence="3 7">1.5.1.3</ecNumber>
    </recommendedName>
</protein>
<name>A0A931D801_9MICC</name>
<dbReference type="PIRSF" id="PIRSF000194">
    <property type="entry name" value="DHFR"/>
    <property type="match status" value="1"/>
</dbReference>
<dbReference type="GO" id="GO:0006730">
    <property type="term" value="P:one-carbon metabolic process"/>
    <property type="evidence" value="ECO:0007669"/>
    <property type="project" value="UniProtKB-KW"/>
</dbReference>
<comment type="caution">
    <text evidence="10">The sequence shown here is derived from an EMBL/GenBank/DDBJ whole genome shotgun (WGS) entry which is preliminary data.</text>
</comment>
<dbReference type="RefSeq" id="WP_196836539.1">
    <property type="nucleotide sequence ID" value="NZ_JADOTZ010000001.1"/>
</dbReference>
<gene>
    <name evidence="10" type="ORF">IW252_002112</name>
</gene>
<dbReference type="Proteomes" id="UP000625033">
    <property type="component" value="Unassembled WGS sequence"/>
</dbReference>
<keyword evidence="5 7" id="KW-0521">NADP</keyword>
<dbReference type="Gene3D" id="3.40.430.10">
    <property type="entry name" value="Dihydrofolate Reductase, subunit A"/>
    <property type="match status" value="1"/>
</dbReference>
<evidence type="ECO:0000256" key="4">
    <source>
        <dbReference type="ARBA" id="ARBA00022563"/>
    </source>
</evidence>
<dbReference type="InterPro" id="IPR012259">
    <property type="entry name" value="DHFR"/>
</dbReference>
<dbReference type="PANTHER" id="PTHR48069">
    <property type="entry name" value="DIHYDROFOLATE REDUCTASE"/>
    <property type="match status" value="1"/>
</dbReference>
<comment type="catalytic activity">
    <reaction evidence="7">
        <text>(6S)-5,6,7,8-tetrahydrofolate + NADP(+) = 7,8-dihydrofolate + NADPH + H(+)</text>
        <dbReference type="Rhea" id="RHEA:15009"/>
        <dbReference type="ChEBI" id="CHEBI:15378"/>
        <dbReference type="ChEBI" id="CHEBI:57451"/>
        <dbReference type="ChEBI" id="CHEBI:57453"/>
        <dbReference type="ChEBI" id="CHEBI:57783"/>
        <dbReference type="ChEBI" id="CHEBI:58349"/>
        <dbReference type="EC" id="1.5.1.3"/>
    </reaction>
</comment>
<organism evidence="10 11">
    <name type="scientific">Zhihengliuella flava</name>
    <dbReference type="NCBI Taxonomy" id="1285193"/>
    <lineage>
        <taxon>Bacteria</taxon>
        <taxon>Bacillati</taxon>
        <taxon>Actinomycetota</taxon>
        <taxon>Actinomycetes</taxon>
        <taxon>Micrococcales</taxon>
        <taxon>Micrococcaceae</taxon>
        <taxon>Zhihengliuella</taxon>
    </lineage>
</organism>